<sequence>MAALKTYISFGDVRMLLFPIWVLVALVSDSAAMQDLKPSTSWTNTNITLSRHDCISIASAALDKMMAEFDRLTNLTKYKDMLMQYLASAELMDNGLNYGYAAARAYATYRDPYFLDLAVTSWSSARRYTISAQQATSGTMYIKQLTLAIYCHGATLAGSTYLDTRID</sequence>
<feature type="chain" id="PRO_5013702275" evidence="1">
    <location>
        <begin position="33"/>
        <end position="167"/>
    </location>
</feature>
<dbReference type="OrthoDB" id="3067581at2759"/>
<feature type="signal peptide" evidence="1">
    <location>
        <begin position="1"/>
        <end position="32"/>
    </location>
</feature>
<dbReference type="Proteomes" id="UP000217790">
    <property type="component" value="Unassembled WGS sequence"/>
</dbReference>
<dbReference type="STRING" id="47427.A0A2H3CSZ4"/>
<evidence type="ECO:0000313" key="3">
    <source>
        <dbReference type="Proteomes" id="UP000217790"/>
    </source>
</evidence>
<name>A0A2H3CSZ4_ARMGA</name>
<dbReference type="InParanoid" id="A0A2H3CSZ4"/>
<gene>
    <name evidence="2" type="ORF">ARMGADRAFT_1035869</name>
</gene>
<keyword evidence="1" id="KW-0732">Signal</keyword>
<accession>A0A2H3CSZ4</accession>
<protein>
    <submittedName>
        <fullName evidence="2">Uncharacterized protein</fullName>
    </submittedName>
</protein>
<evidence type="ECO:0000313" key="2">
    <source>
        <dbReference type="EMBL" id="PBK86151.1"/>
    </source>
</evidence>
<dbReference type="AlphaFoldDB" id="A0A2H3CSZ4"/>
<evidence type="ECO:0000256" key="1">
    <source>
        <dbReference type="SAM" id="SignalP"/>
    </source>
</evidence>
<organism evidence="2 3">
    <name type="scientific">Armillaria gallica</name>
    <name type="common">Bulbous honey fungus</name>
    <name type="synonym">Armillaria bulbosa</name>
    <dbReference type="NCBI Taxonomy" id="47427"/>
    <lineage>
        <taxon>Eukaryota</taxon>
        <taxon>Fungi</taxon>
        <taxon>Dikarya</taxon>
        <taxon>Basidiomycota</taxon>
        <taxon>Agaricomycotina</taxon>
        <taxon>Agaricomycetes</taxon>
        <taxon>Agaricomycetidae</taxon>
        <taxon>Agaricales</taxon>
        <taxon>Marasmiineae</taxon>
        <taxon>Physalacriaceae</taxon>
        <taxon>Armillaria</taxon>
    </lineage>
</organism>
<keyword evidence="3" id="KW-1185">Reference proteome</keyword>
<dbReference type="EMBL" id="KZ293686">
    <property type="protein sequence ID" value="PBK86151.1"/>
    <property type="molecule type" value="Genomic_DNA"/>
</dbReference>
<proteinExistence type="predicted"/>
<reference evidence="3" key="1">
    <citation type="journal article" date="2017" name="Nat. Ecol. Evol.">
        <title>Genome expansion and lineage-specific genetic innovations in the forest pathogenic fungi Armillaria.</title>
        <authorList>
            <person name="Sipos G."/>
            <person name="Prasanna A.N."/>
            <person name="Walter M.C."/>
            <person name="O'Connor E."/>
            <person name="Balint B."/>
            <person name="Krizsan K."/>
            <person name="Kiss B."/>
            <person name="Hess J."/>
            <person name="Varga T."/>
            <person name="Slot J."/>
            <person name="Riley R."/>
            <person name="Boka B."/>
            <person name="Rigling D."/>
            <person name="Barry K."/>
            <person name="Lee J."/>
            <person name="Mihaltcheva S."/>
            <person name="LaButti K."/>
            <person name="Lipzen A."/>
            <person name="Waldron R."/>
            <person name="Moloney N.M."/>
            <person name="Sperisen C."/>
            <person name="Kredics L."/>
            <person name="Vagvoelgyi C."/>
            <person name="Patrignani A."/>
            <person name="Fitzpatrick D."/>
            <person name="Nagy I."/>
            <person name="Doyle S."/>
            <person name="Anderson J.B."/>
            <person name="Grigoriev I.V."/>
            <person name="Gueldener U."/>
            <person name="Muensterkoetter M."/>
            <person name="Nagy L.G."/>
        </authorList>
    </citation>
    <scope>NUCLEOTIDE SEQUENCE [LARGE SCALE GENOMIC DNA]</scope>
    <source>
        <strain evidence="3">Ar21-2</strain>
    </source>
</reference>